<evidence type="ECO:0000313" key="1">
    <source>
        <dbReference type="EMBL" id="NYD32689.1"/>
    </source>
</evidence>
<dbReference type="Proteomes" id="UP000582231">
    <property type="component" value="Unassembled WGS sequence"/>
</dbReference>
<reference evidence="1 2" key="1">
    <citation type="submission" date="2020-07" db="EMBL/GenBank/DDBJ databases">
        <title>Sequencing the genomes of 1000 actinobacteria strains.</title>
        <authorList>
            <person name="Klenk H.-P."/>
        </authorList>
    </citation>
    <scope>NUCLEOTIDE SEQUENCE [LARGE SCALE GENOMIC DNA]</scope>
    <source>
        <strain evidence="1 2">DSM 19082</strain>
    </source>
</reference>
<gene>
    <name evidence="1" type="ORF">BJ958_004235</name>
</gene>
<comment type="caution">
    <text evidence="1">The sequence shown here is derived from an EMBL/GenBank/DDBJ whole genome shotgun (WGS) entry which is preliminary data.</text>
</comment>
<organism evidence="1 2">
    <name type="scientific">Nocardioides kongjuensis</name>
    <dbReference type="NCBI Taxonomy" id="349522"/>
    <lineage>
        <taxon>Bacteria</taxon>
        <taxon>Bacillati</taxon>
        <taxon>Actinomycetota</taxon>
        <taxon>Actinomycetes</taxon>
        <taxon>Propionibacteriales</taxon>
        <taxon>Nocardioidaceae</taxon>
        <taxon>Nocardioides</taxon>
    </lineage>
</organism>
<keyword evidence="2" id="KW-1185">Reference proteome</keyword>
<dbReference type="AlphaFoldDB" id="A0A852RPQ9"/>
<evidence type="ECO:0000313" key="2">
    <source>
        <dbReference type="Proteomes" id="UP000582231"/>
    </source>
</evidence>
<name>A0A852RPQ9_9ACTN</name>
<sequence>MVDEMRDFGAIVRNLVPADRYAGFARVLHRPDQGLPEPGDPTSWSAVARLRGTTVHPQAEFNMVARLRPGAPCDFSQPLLGTLDPITLPLVRDVVLRHTQTGDQGWFALWTGHGRRPASWHQMPTFHLPGRDYWLFEGAVAAVADLSSDFENLGREEAAEAGNLTLTSLTDGPARVSAAEQVQFANRMRSAGLVQSPNLWWPEDRRWFVASDIDLDSTIVAGPLELMDDLLAEPQLEVVLVDEDTSLTNGCDQRNRTRRPDSDAE</sequence>
<proteinExistence type="predicted"/>
<accession>A0A852RPQ9</accession>
<protein>
    <submittedName>
        <fullName evidence="1">Uncharacterized protein</fullName>
    </submittedName>
</protein>
<dbReference type="RefSeq" id="WP_345099738.1">
    <property type="nucleotide sequence ID" value="NZ_BAABEF010000001.1"/>
</dbReference>
<dbReference type="EMBL" id="JACCBF010000001">
    <property type="protein sequence ID" value="NYD32689.1"/>
    <property type="molecule type" value="Genomic_DNA"/>
</dbReference>